<keyword evidence="5 7" id="KW-1133">Transmembrane helix</keyword>
<dbReference type="PANTHER" id="PTHR43744:SF8">
    <property type="entry name" value="SN-GLYCEROL-3-PHOSPHATE TRANSPORT SYSTEM PERMEASE PROTEIN UGPE"/>
    <property type="match status" value="1"/>
</dbReference>
<dbReference type="HOGENOM" id="CLU_016047_1_2_9"/>
<dbReference type="GO" id="GO:0055085">
    <property type="term" value="P:transmembrane transport"/>
    <property type="evidence" value="ECO:0007669"/>
    <property type="project" value="InterPro"/>
</dbReference>
<comment type="similarity">
    <text evidence="7">Belongs to the binding-protein-dependent transport system permease family.</text>
</comment>
<dbReference type="SUPFAM" id="SSF161098">
    <property type="entry name" value="MetI-like"/>
    <property type="match status" value="1"/>
</dbReference>
<feature type="domain" description="ABC transmembrane type-1" evidence="8">
    <location>
        <begin position="92"/>
        <end position="282"/>
    </location>
</feature>
<dbReference type="CDD" id="cd06261">
    <property type="entry name" value="TM_PBP2"/>
    <property type="match status" value="1"/>
</dbReference>
<evidence type="ECO:0000256" key="1">
    <source>
        <dbReference type="ARBA" id="ARBA00004651"/>
    </source>
</evidence>
<dbReference type="InterPro" id="IPR000515">
    <property type="entry name" value="MetI-like"/>
</dbReference>
<keyword evidence="2 7" id="KW-0813">Transport</keyword>
<evidence type="ECO:0000313" key="10">
    <source>
        <dbReference type="Proteomes" id="UP000001551"/>
    </source>
</evidence>
<dbReference type="GO" id="GO:0005886">
    <property type="term" value="C:plasma membrane"/>
    <property type="evidence" value="ECO:0007669"/>
    <property type="project" value="UniProtKB-SubCell"/>
</dbReference>
<dbReference type="Proteomes" id="UP000001551">
    <property type="component" value="Chromosome"/>
</dbReference>
<proteinExistence type="inferred from homology"/>
<evidence type="ECO:0000256" key="4">
    <source>
        <dbReference type="ARBA" id="ARBA00022692"/>
    </source>
</evidence>
<keyword evidence="3" id="KW-1003">Cell membrane</keyword>
<sequence>MQTIEANKIPLKPAPVARSSGSSQAGSAFLKVISLVVKIFLAILFLSPFYILIVNSFKTRKEIFTNTLALPAIPQWNNYSRALDAMNFLSALRNSLVITLCSVGIIIVFTSMAAWMITRTKTKVSQVLYLVFVASMIIPFQAIMLPLMREMGQLNLLNIPGLIFVYLGFGASMGVFIFSGFVKSIPKELDEAAMMDGCNTLQTFWYIIFPLLKPATFTIAVLDVVWIWNDYLLPSLTINNPGTMTIPLQTFFFFGQFTKQWDMALAALVMCIIPVIVFYLFAQKYIIKAVTAGSIK</sequence>
<accession>E6U2M2</accession>
<dbReference type="STRING" id="663278.Ethha_0744"/>
<dbReference type="PROSITE" id="PS50928">
    <property type="entry name" value="ABC_TM1"/>
    <property type="match status" value="1"/>
</dbReference>
<name>E6U2M2_ETHHY</name>
<evidence type="ECO:0000256" key="7">
    <source>
        <dbReference type="RuleBase" id="RU363032"/>
    </source>
</evidence>
<reference evidence="9 10" key="1">
    <citation type="submission" date="2010-12" db="EMBL/GenBank/DDBJ databases">
        <title>Complete sequence of Ethanoligenens harbinense YUAN-3.</title>
        <authorList>
            <person name="Lucas S."/>
            <person name="Copeland A."/>
            <person name="Lapidus A."/>
            <person name="Cheng J.-F."/>
            <person name="Bruce D."/>
            <person name="Goodwin L."/>
            <person name="Pitluck S."/>
            <person name="Chertkov O."/>
            <person name="Misra M."/>
            <person name="Detter J.C."/>
            <person name="Han C."/>
            <person name="Tapia R."/>
            <person name="Land M."/>
            <person name="Hauser L."/>
            <person name="Jeffries C."/>
            <person name="Kyrpides N."/>
            <person name="Ivanova N."/>
            <person name="Mikhailova N."/>
            <person name="Wang A."/>
            <person name="Mouttaki H."/>
            <person name="He Z."/>
            <person name="Zhou J."/>
            <person name="Hemme C.L."/>
            <person name="Woyke T."/>
        </authorList>
    </citation>
    <scope>NUCLEOTIDE SEQUENCE [LARGE SCALE GENOMIC DNA]</scope>
    <source>
        <strain evidence="10">DSM 18485 / JCM 12961 / CGMCC 1.5033 / YUAN-3</strain>
    </source>
</reference>
<dbReference type="RefSeq" id="WP_013484683.1">
    <property type="nucleotide sequence ID" value="NC_014828.1"/>
</dbReference>
<evidence type="ECO:0000256" key="5">
    <source>
        <dbReference type="ARBA" id="ARBA00022989"/>
    </source>
</evidence>
<evidence type="ECO:0000259" key="8">
    <source>
        <dbReference type="PROSITE" id="PS50928"/>
    </source>
</evidence>
<dbReference type="Pfam" id="PF00528">
    <property type="entry name" value="BPD_transp_1"/>
    <property type="match status" value="1"/>
</dbReference>
<evidence type="ECO:0000256" key="6">
    <source>
        <dbReference type="ARBA" id="ARBA00023136"/>
    </source>
</evidence>
<protein>
    <submittedName>
        <fullName evidence="9">Binding-protein-dependent transport systems inner membrane component</fullName>
    </submittedName>
</protein>
<feature type="transmembrane region" description="Helical" evidence="7">
    <location>
        <begin position="203"/>
        <end position="228"/>
    </location>
</feature>
<dbReference type="InterPro" id="IPR035906">
    <property type="entry name" value="MetI-like_sf"/>
</dbReference>
<evidence type="ECO:0000256" key="3">
    <source>
        <dbReference type="ARBA" id="ARBA00022475"/>
    </source>
</evidence>
<evidence type="ECO:0000256" key="2">
    <source>
        <dbReference type="ARBA" id="ARBA00022448"/>
    </source>
</evidence>
<feature type="transmembrane region" description="Helical" evidence="7">
    <location>
        <begin position="96"/>
        <end position="115"/>
    </location>
</feature>
<evidence type="ECO:0000313" key="9">
    <source>
        <dbReference type="EMBL" id="ADU26313.1"/>
    </source>
</evidence>
<organism evidence="9 10">
    <name type="scientific">Ethanoligenens harbinense (strain DSM 18485 / JCM 12961 / CGMCC 1.5033 / YUAN-3)</name>
    <dbReference type="NCBI Taxonomy" id="663278"/>
    <lineage>
        <taxon>Bacteria</taxon>
        <taxon>Bacillati</taxon>
        <taxon>Bacillota</taxon>
        <taxon>Clostridia</taxon>
        <taxon>Eubacteriales</taxon>
        <taxon>Oscillospiraceae</taxon>
        <taxon>Ethanoligenens</taxon>
    </lineage>
</organism>
<feature type="transmembrane region" description="Helical" evidence="7">
    <location>
        <begin position="28"/>
        <end position="53"/>
    </location>
</feature>
<keyword evidence="6 7" id="KW-0472">Membrane</keyword>
<gene>
    <name evidence="9" type="ordered locus">Ethha_0744</name>
</gene>
<comment type="subcellular location">
    <subcellularLocation>
        <location evidence="1 7">Cell membrane</location>
        <topology evidence="1 7">Multi-pass membrane protein</topology>
    </subcellularLocation>
</comment>
<dbReference type="PANTHER" id="PTHR43744">
    <property type="entry name" value="ABC TRANSPORTER PERMEASE PROTEIN MG189-RELATED-RELATED"/>
    <property type="match status" value="1"/>
</dbReference>
<keyword evidence="10" id="KW-1185">Reference proteome</keyword>
<dbReference type="KEGG" id="eha:Ethha_0744"/>
<dbReference type="AlphaFoldDB" id="E6U2M2"/>
<dbReference type="Gene3D" id="1.10.3720.10">
    <property type="entry name" value="MetI-like"/>
    <property type="match status" value="1"/>
</dbReference>
<dbReference type="EMBL" id="CP002400">
    <property type="protein sequence ID" value="ADU26313.1"/>
    <property type="molecule type" value="Genomic_DNA"/>
</dbReference>
<feature type="transmembrane region" description="Helical" evidence="7">
    <location>
        <begin position="127"/>
        <end position="147"/>
    </location>
</feature>
<keyword evidence="4 7" id="KW-0812">Transmembrane</keyword>
<feature type="transmembrane region" description="Helical" evidence="7">
    <location>
        <begin position="159"/>
        <end position="182"/>
    </location>
</feature>
<feature type="transmembrane region" description="Helical" evidence="7">
    <location>
        <begin position="263"/>
        <end position="282"/>
    </location>
</feature>
<dbReference type="eggNOG" id="COG0395">
    <property type="taxonomic scope" value="Bacteria"/>
</dbReference>